<gene>
    <name evidence="1" type="ORF">ENKNEFLB_00868</name>
</gene>
<name>A0ABX8EDZ1_9ACTN</name>
<evidence type="ECO:0008006" key="3">
    <source>
        <dbReference type="Google" id="ProtNLM"/>
    </source>
</evidence>
<reference evidence="1 2" key="1">
    <citation type="submission" date="2021-05" db="EMBL/GenBank/DDBJ databases">
        <title>Complete genome of Nocardioides aquaticus KCTC 9944T isolated from meromictic and hypersaline Ekho Lake, Antarctica.</title>
        <authorList>
            <person name="Hwang K."/>
            <person name="Kim K.M."/>
            <person name="Choe H."/>
        </authorList>
    </citation>
    <scope>NUCLEOTIDE SEQUENCE [LARGE SCALE GENOMIC DNA]</scope>
    <source>
        <strain evidence="1 2">KCTC 9944</strain>
    </source>
</reference>
<evidence type="ECO:0000313" key="1">
    <source>
        <dbReference type="EMBL" id="QVT78491.1"/>
    </source>
</evidence>
<protein>
    <recommendedName>
        <fullName evidence="3">XRE family transcriptional regulator</fullName>
    </recommendedName>
</protein>
<accession>A0ABX8EDZ1</accession>
<evidence type="ECO:0000313" key="2">
    <source>
        <dbReference type="Proteomes" id="UP000679307"/>
    </source>
</evidence>
<dbReference type="Proteomes" id="UP000679307">
    <property type="component" value="Chromosome"/>
</dbReference>
<sequence>MTGGRPQTVLDDETDLNGPRVDVDRRVGWVLRMARMTTPGPAGGPLRLEAMAEAVGVSTTRLHRVETGATRSGQVTDAYERVLAMPEGSLRAPVDVACRTFPYAQPDRDPGQPVTSTQEMSALTEALQGPEPAAGQWLRWARALAQPGAIGLPERLARDLVRRLADEMSRSVGHAYPARYEALALLRCSAYGHLVLEVAQEVVGDPHVQVMYDLMSAVGERPTPEALAWCLELLDAGRDRLVIGGALAIEAMAEVTGQGFWAPVVAPLVDRLDAAEEGTTRHDWLSHLLRLVPRPVVAGSGRRPVHPLAPVPAIPDWSRTRVNQHWSECQERAWTITEELRLGPQPMLARLLFDIAIGPYESRAATSHILLRGVPVLAAEVGTQVGEIVDGHPDPLVRERAGRRLIGTMDHRYHPLATRWIAAGSAEERDRGLRLAGSAGHLVPEEELRAGLTEAALYAAGLTGHPCLPALAADPTLTERVRGAAAWWLRAGPRVLH</sequence>
<dbReference type="EMBL" id="CP075371">
    <property type="protein sequence ID" value="QVT78491.1"/>
    <property type="molecule type" value="Genomic_DNA"/>
</dbReference>
<keyword evidence="2" id="KW-1185">Reference proteome</keyword>
<proteinExistence type="predicted"/>
<organism evidence="1 2">
    <name type="scientific">Nocardioides aquaticus</name>
    <dbReference type="NCBI Taxonomy" id="160826"/>
    <lineage>
        <taxon>Bacteria</taxon>
        <taxon>Bacillati</taxon>
        <taxon>Actinomycetota</taxon>
        <taxon>Actinomycetes</taxon>
        <taxon>Propionibacteriales</taxon>
        <taxon>Nocardioidaceae</taxon>
        <taxon>Nocardioides</taxon>
    </lineage>
</organism>